<dbReference type="InterPro" id="IPR022907">
    <property type="entry name" value="VapC_family"/>
</dbReference>
<evidence type="ECO:0000313" key="11">
    <source>
        <dbReference type="Proteomes" id="UP000020492"/>
    </source>
</evidence>
<accession>A0A016QPC8</accession>
<gene>
    <name evidence="8" type="primary">vapC</name>
    <name evidence="10" type="ORF">DEIPH_ctg032orf0109</name>
</gene>
<reference evidence="10 11" key="1">
    <citation type="submission" date="2014-03" db="EMBL/GenBank/DDBJ databases">
        <title>Draft genome sequence of Deinococcus phoenicis 1P10ME.</title>
        <authorList>
            <person name="Stepanov V.G."/>
            <person name="Vaishampayan P."/>
            <person name="Venkateswaran K."/>
            <person name="Fox G.E."/>
        </authorList>
    </citation>
    <scope>NUCLEOTIDE SEQUENCE [LARGE SCALE GENOMIC DNA]</scope>
    <source>
        <strain evidence="10 11">1P10ME</strain>
    </source>
</reference>
<dbReference type="EMBL" id="JHAC01000032">
    <property type="protein sequence ID" value="EYB67856.1"/>
    <property type="molecule type" value="Genomic_DNA"/>
</dbReference>
<keyword evidence="8" id="KW-0800">Toxin</keyword>
<keyword evidence="11" id="KW-1185">Reference proteome</keyword>
<evidence type="ECO:0000256" key="6">
    <source>
        <dbReference type="ARBA" id="ARBA00022842"/>
    </source>
</evidence>
<feature type="domain" description="PIN" evidence="9">
    <location>
        <begin position="4"/>
        <end position="127"/>
    </location>
</feature>
<evidence type="ECO:0000256" key="1">
    <source>
        <dbReference type="ARBA" id="ARBA00001946"/>
    </source>
</evidence>
<sequence>MLTVFDTSAIVAALTRNHPRFLWADEQVTAADQPALCAHSLAESYAVMTGHPQLRYPPAQVREVLERLSQTWTVLPLTPADYLDAATRCRDLGLQGGAIYDTLIAQAALRASAQGLVTLNAKHFRRLGPDVEVLVRSPEV</sequence>
<evidence type="ECO:0000313" key="10">
    <source>
        <dbReference type="EMBL" id="EYB67856.1"/>
    </source>
</evidence>
<dbReference type="InterPro" id="IPR029060">
    <property type="entry name" value="PIN-like_dom_sf"/>
</dbReference>
<dbReference type="Proteomes" id="UP000020492">
    <property type="component" value="Unassembled WGS sequence"/>
</dbReference>
<evidence type="ECO:0000256" key="2">
    <source>
        <dbReference type="ARBA" id="ARBA00022649"/>
    </source>
</evidence>
<dbReference type="InterPro" id="IPR050556">
    <property type="entry name" value="Type_II_TA_system_RNase"/>
</dbReference>
<feature type="binding site" evidence="8">
    <location>
        <position position="101"/>
    </location>
    <ligand>
        <name>Mg(2+)</name>
        <dbReference type="ChEBI" id="CHEBI:18420"/>
    </ligand>
</feature>
<comment type="function">
    <text evidence="8">Toxic component of a toxin-antitoxin (TA) system. An RNase.</text>
</comment>
<dbReference type="GO" id="GO:0090729">
    <property type="term" value="F:toxin activity"/>
    <property type="evidence" value="ECO:0007669"/>
    <property type="project" value="UniProtKB-KW"/>
</dbReference>
<dbReference type="SUPFAM" id="SSF88723">
    <property type="entry name" value="PIN domain-like"/>
    <property type="match status" value="1"/>
</dbReference>
<keyword evidence="4 8" id="KW-0479">Metal-binding</keyword>
<dbReference type="PANTHER" id="PTHR33653">
    <property type="entry name" value="RIBONUCLEASE VAPC2"/>
    <property type="match status" value="1"/>
</dbReference>
<comment type="cofactor">
    <cofactor evidence="1 8">
        <name>Mg(2+)</name>
        <dbReference type="ChEBI" id="CHEBI:18420"/>
    </cofactor>
</comment>
<dbReference type="GO" id="GO:0016787">
    <property type="term" value="F:hydrolase activity"/>
    <property type="evidence" value="ECO:0007669"/>
    <property type="project" value="UniProtKB-KW"/>
</dbReference>
<dbReference type="AlphaFoldDB" id="A0A016QPC8"/>
<dbReference type="eggNOG" id="COG1848">
    <property type="taxonomic scope" value="Bacteria"/>
</dbReference>
<dbReference type="Gene3D" id="3.40.50.1010">
    <property type="entry name" value="5'-nuclease"/>
    <property type="match status" value="1"/>
</dbReference>
<evidence type="ECO:0000256" key="7">
    <source>
        <dbReference type="ARBA" id="ARBA00038093"/>
    </source>
</evidence>
<name>A0A016QPC8_9DEIO</name>
<proteinExistence type="inferred from homology"/>
<comment type="caution">
    <text evidence="10">The sequence shown here is derived from an EMBL/GenBank/DDBJ whole genome shotgun (WGS) entry which is preliminary data.</text>
</comment>
<dbReference type="GO" id="GO:0004540">
    <property type="term" value="F:RNA nuclease activity"/>
    <property type="evidence" value="ECO:0007669"/>
    <property type="project" value="InterPro"/>
</dbReference>
<dbReference type="PATRIC" id="fig|1476583.3.peg.2156"/>
<dbReference type="Pfam" id="PF01850">
    <property type="entry name" value="PIN"/>
    <property type="match status" value="1"/>
</dbReference>
<dbReference type="GO" id="GO:0000287">
    <property type="term" value="F:magnesium ion binding"/>
    <property type="evidence" value="ECO:0007669"/>
    <property type="project" value="UniProtKB-UniRule"/>
</dbReference>
<evidence type="ECO:0000256" key="5">
    <source>
        <dbReference type="ARBA" id="ARBA00022801"/>
    </source>
</evidence>
<dbReference type="HAMAP" id="MF_00265">
    <property type="entry name" value="VapC_Nob1"/>
    <property type="match status" value="1"/>
</dbReference>
<keyword evidence="3 8" id="KW-0540">Nuclease</keyword>
<evidence type="ECO:0000256" key="4">
    <source>
        <dbReference type="ARBA" id="ARBA00022723"/>
    </source>
</evidence>
<comment type="similarity">
    <text evidence="7 8">Belongs to the PINc/VapC protein family.</text>
</comment>
<dbReference type="EC" id="3.1.-.-" evidence="8"/>
<keyword evidence="5 8" id="KW-0378">Hydrolase</keyword>
<keyword evidence="6 8" id="KW-0460">Magnesium</keyword>
<protein>
    <recommendedName>
        <fullName evidence="8">Ribonuclease VapC</fullName>
        <shortName evidence="8">RNase VapC</shortName>
        <ecNumber evidence="8">3.1.-.-</ecNumber>
    </recommendedName>
    <alternativeName>
        <fullName evidence="8">Toxin VapC</fullName>
    </alternativeName>
</protein>
<organism evidence="10 11">
    <name type="scientific">Deinococcus phoenicis</name>
    <dbReference type="NCBI Taxonomy" id="1476583"/>
    <lineage>
        <taxon>Bacteria</taxon>
        <taxon>Thermotogati</taxon>
        <taxon>Deinococcota</taxon>
        <taxon>Deinococci</taxon>
        <taxon>Deinococcales</taxon>
        <taxon>Deinococcaceae</taxon>
        <taxon>Deinococcus</taxon>
    </lineage>
</organism>
<feature type="binding site" evidence="8">
    <location>
        <position position="6"/>
    </location>
    <ligand>
        <name>Mg(2+)</name>
        <dbReference type="ChEBI" id="CHEBI:18420"/>
    </ligand>
</feature>
<evidence type="ECO:0000256" key="8">
    <source>
        <dbReference type="HAMAP-Rule" id="MF_00265"/>
    </source>
</evidence>
<dbReference type="InterPro" id="IPR002716">
    <property type="entry name" value="PIN_dom"/>
</dbReference>
<keyword evidence="2 8" id="KW-1277">Toxin-antitoxin system</keyword>
<evidence type="ECO:0000256" key="3">
    <source>
        <dbReference type="ARBA" id="ARBA00022722"/>
    </source>
</evidence>
<dbReference type="PANTHER" id="PTHR33653:SF1">
    <property type="entry name" value="RIBONUCLEASE VAPC2"/>
    <property type="match status" value="1"/>
</dbReference>
<evidence type="ECO:0000259" key="9">
    <source>
        <dbReference type="Pfam" id="PF01850"/>
    </source>
</evidence>